<feature type="domain" description="TNFR-Cys" evidence="3">
    <location>
        <begin position="62"/>
        <end position="104"/>
    </location>
</feature>
<comment type="caution">
    <text evidence="1">Lacks conserved residue(s) required for the propagation of feature annotation.</text>
</comment>
<evidence type="ECO:0000256" key="2">
    <source>
        <dbReference type="SAM" id="MobiDB-lite"/>
    </source>
</evidence>
<name>A0ABN9Q313_9DINO</name>
<protein>
    <recommendedName>
        <fullName evidence="3">TNFR-Cys domain-containing protein</fullName>
    </recommendedName>
</protein>
<evidence type="ECO:0000256" key="1">
    <source>
        <dbReference type="PROSITE-ProRule" id="PRU00206"/>
    </source>
</evidence>
<evidence type="ECO:0000313" key="5">
    <source>
        <dbReference type="Proteomes" id="UP001189429"/>
    </source>
</evidence>
<dbReference type="PROSITE" id="PS50050">
    <property type="entry name" value="TNFR_NGFR_2"/>
    <property type="match status" value="1"/>
</dbReference>
<organism evidence="4 5">
    <name type="scientific">Prorocentrum cordatum</name>
    <dbReference type="NCBI Taxonomy" id="2364126"/>
    <lineage>
        <taxon>Eukaryota</taxon>
        <taxon>Sar</taxon>
        <taxon>Alveolata</taxon>
        <taxon>Dinophyceae</taxon>
        <taxon>Prorocentrales</taxon>
        <taxon>Prorocentraceae</taxon>
        <taxon>Prorocentrum</taxon>
    </lineage>
</organism>
<dbReference type="InterPro" id="IPR001368">
    <property type="entry name" value="TNFR/NGFR_Cys_rich_reg"/>
</dbReference>
<dbReference type="Proteomes" id="UP001189429">
    <property type="component" value="Unassembled WGS sequence"/>
</dbReference>
<keyword evidence="1" id="KW-1015">Disulfide bond</keyword>
<sequence length="652" mass="67472">MPTTPAPTPGPCPGSCYGQTCDDIVTSMRDSAAYGCWALEGAPYFCDCSGCSCVEYCSAHSACSEGSFCQLDGTCATCDECEYCFEGIDGTCGLCGNTTRNQSCQVDCEDTAGSATFNAGEGLGEVGCNAYSEFPEYCLLSAAVYDDEDFTASVHCCSCGGGSNPRTEAVWSALGTGVCRNHDSDWQLSDELGPSWGLQRGLGWRMCDGRTDVECQQVCAQIPGCSMISNGFCCFLFKGSTCDLDASDASYQSFATGVVGSELCVDGCNGRTTCRCGTSAKLCTMHGLVWCSSASAVAACELPVTGPCSACEGGCSLGGLCNCSMGPSDCEAAGGVMCDGPDECSVCPREGIDPAAVAREADAAAAALTCGDLRRAAEAHALPLACSQIRTLYADPCCTPHTAALSIRVDSGGLTAMVSNGSAKSTFESGVETTILSGGGARAGSRVWVDSYAYCGALGLVTVLLAASGGDDLQGERARLNSSLEAVTTGMVSMARTVLESGQLRGVALTPTDNHFDMEVQCEHFASILLSCNATQASASFVQGLRDEYDAGFLRACAACGSQRFHDAGCVGDESYPWPSRRKKTAQAQKPKHRASRKTRDGGSSSSSASRGPLAGPRDRQETIPGCKTGPEEVVGRSGARASRENRDVGCL</sequence>
<gene>
    <name evidence="4" type="ORF">PCOR1329_LOCUS8350</name>
</gene>
<keyword evidence="5" id="KW-1185">Reference proteome</keyword>
<evidence type="ECO:0000313" key="4">
    <source>
        <dbReference type="EMBL" id="CAK0800080.1"/>
    </source>
</evidence>
<feature type="compositionally biased region" description="Low complexity" evidence="2">
    <location>
        <begin position="602"/>
        <end position="612"/>
    </location>
</feature>
<proteinExistence type="predicted"/>
<feature type="region of interest" description="Disordered" evidence="2">
    <location>
        <begin position="576"/>
        <end position="652"/>
    </location>
</feature>
<evidence type="ECO:0000259" key="3">
    <source>
        <dbReference type="PROSITE" id="PS50050"/>
    </source>
</evidence>
<comment type="caution">
    <text evidence="4">The sequence shown here is derived from an EMBL/GenBank/DDBJ whole genome shotgun (WGS) entry which is preliminary data.</text>
</comment>
<feature type="compositionally biased region" description="Basic residues" evidence="2">
    <location>
        <begin position="580"/>
        <end position="597"/>
    </location>
</feature>
<feature type="disulfide bond" evidence="1">
    <location>
        <begin position="63"/>
        <end position="78"/>
    </location>
</feature>
<dbReference type="EMBL" id="CAUYUJ010002291">
    <property type="protein sequence ID" value="CAK0800080.1"/>
    <property type="molecule type" value="Genomic_DNA"/>
</dbReference>
<dbReference type="PROSITE" id="PS00652">
    <property type="entry name" value="TNFR_NGFR_1"/>
    <property type="match status" value="1"/>
</dbReference>
<feature type="compositionally biased region" description="Basic and acidic residues" evidence="2">
    <location>
        <begin position="642"/>
        <end position="652"/>
    </location>
</feature>
<feature type="repeat" description="TNFR-Cys" evidence="1">
    <location>
        <begin position="62"/>
        <end position="104"/>
    </location>
</feature>
<accession>A0ABN9Q313</accession>
<reference evidence="4" key="1">
    <citation type="submission" date="2023-10" db="EMBL/GenBank/DDBJ databases">
        <authorList>
            <person name="Chen Y."/>
            <person name="Shah S."/>
            <person name="Dougan E. K."/>
            <person name="Thang M."/>
            <person name="Chan C."/>
        </authorList>
    </citation>
    <scope>NUCLEOTIDE SEQUENCE [LARGE SCALE GENOMIC DNA]</scope>
</reference>